<dbReference type="PANTHER" id="PTHR22595:SF79">
    <property type="entry name" value="CHITINASE 12"/>
    <property type="match status" value="1"/>
</dbReference>
<dbReference type="Gene3D" id="3.30.60.10">
    <property type="entry name" value="Endochitinase-like"/>
    <property type="match status" value="1"/>
</dbReference>
<feature type="disulfide bond" evidence="12">
    <location>
        <begin position="25"/>
        <end position="40"/>
    </location>
</feature>
<comment type="caution">
    <text evidence="12">Lacks conserved residue(s) required for the propagation of feature annotation.</text>
</comment>
<feature type="region of interest" description="Disordered" evidence="13">
    <location>
        <begin position="107"/>
        <end position="163"/>
    </location>
</feature>
<dbReference type="SUPFAM" id="SSF57016">
    <property type="entry name" value="Plant lectins/antimicrobial peptides"/>
    <property type="match status" value="1"/>
</dbReference>
<dbReference type="GO" id="GO:0050832">
    <property type="term" value="P:defense response to fungus"/>
    <property type="evidence" value="ECO:0007669"/>
    <property type="project" value="TreeGrafter"/>
</dbReference>
<comment type="catalytic activity">
    <reaction evidence="1">
        <text>Random endo-hydrolysis of N-acetyl-beta-D-glucosaminide (1-&gt;4)-beta-linkages in chitin and chitodextrins.</text>
        <dbReference type="EC" id="3.2.1.14"/>
    </reaction>
</comment>
<evidence type="ECO:0000256" key="4">
    <source>
        <dbReference type="ARBA" id="ARBA00022669"/>
    </source>
</evidence>
<dbReference type="Pfam" id="PF00187">
    <property type="entry name" value="Chitin_bind_1"/>
    <property type="match status" value="1"/>
</dbReference>
<organism evidence="16">
    <name type="scientific">Ananas comosus var. bracteatus</name>
    <name type="common">red pineapple</name>
    <dbReference type="NCBI Taxonomy" id="296719"/>
    <lineage>
        <taxon>Eukaryota</taxon>
        <taxon>Viridiplantae</taxon>
        <taxon>Streptophyta</taxon>
        <taxon>Embryophyta</taxon>
        <taxon>Tracheophyta</taxon>
        <taxon>Spermatophyta</taxon>
        <taxon>Magnoliopsida</taxon>
        <taxon>Liliopsida</taxon>
        <taxon>Poales</taxon>
        <taxon>Bromeliaceae</taxon>
        <taxon>Bromelioideae</taxon>
        <taxon>Ananas</taxon>
    </lineage>
</organism>
<feature type="compositionally biased region" description="Polar residues" evidence="13">
    <location>
        <begin position="129"/>
        <end position="139"/>
    </location>
</feature>
<dbReference type="GO" id="GO:0008061">
    <property type="term" value="F:chitin binding"/>
    <property type="evidence" value="ECO:0007669"/>
    <property type="project" value="UniProtKB-UniRule"/>
</dbReference>
<keyword evidence="7" id="KW-0146">Chitin degradation</keyword>
<dbReference type="Gene3D" id="1.10.530.10">
    <property type="match status" value="1"/>
</dbReference>
<dbReference type="InterPro" id="IPR023346">
    <property type="entry name" value="Lysozyme-like_dom_sf"/>
</dbReference>
<keyword evidence="10" id="KW-0326">Glycosidase</keyword>
<feature type="disulfide bond" evidence="12">
    <location>
        <begin position="34"/>
        <end position="46"/>
    </location>
</feature>
<dbReference type="SUPFAM" id="SSF53955">
    <property type="entry name" value="Lysozyme-like"/>
    <property type="match status" value="1"/>
</dbReference>
<keyword evidence="11" id="KW-0624">Polysaccharide degradation</keyword>
<dbReference type="InterPro" id="IPR036861">
    <property type="entry name" value="Endochitinase-like_sf"/>
</dbReference>
<evidence type="ECO:0000256" key="8">
    <source>
        <dbReference type="ARBA" id="ARBA00023157"/>
    </source>
</evidence>
<evidence type="ECO:0000256" key="7">
    <source>
        <dbReference type="ARBA" id="ARBA00023024"/>
    </source>
</evidence>
<dbReference type="GO" id="GO:0000272">
    <property type="term" value="P:polysaccharide catabolic process"/>
    <property type="evidence" value="ECO:0007669"/>
    <property type="project" value="UniProtKB-KW"/>
</dbReference>
<dbReference type="CDD" id="cd06921">
    <property type="entry name" value="ChtBD1_GH19_hevein"/>
    <property type="match status" value="1"/>
</dbReference>
<evidence type="ECO:0000256" key="5">
    <source>
        <dbReference type="ARBA" id="ARBA00022801"/>
    </source>
</evidence>
<feature type="compositionally biased region" description="Low complexity" evidence="13">
    <location>
        <begin position="114"/>
        <end position="128"/>
    </location>
</feature>
<keyword evidence="5" id="KW-0378">Hydrolase</keyword>
<reference evidence="16" key="1">
    <citation type="submission" date="2020-07" db="EMBL/GenBank/DDBJ databases">
        <authorList>
            <person name="Lin J."/>
        </authorList>
    </citation>
    <scope>NUCLEOTIDE SEQUENCE</scope>
</reference>
<feature type="signal peptide" evidence="14">
    <location>
        <begin position="1"/>
        <end position="22"/>
    </location>
</feature>
<dbReference type="Pfam" id="PF00182">
    <property type="entry name" value="Glyco_hydro_19"/>
    <property type="match status" value="1"/>
</dbReference>
<gene>
    <name evidence="16" type="ORF">CB5_LOCUS4492</name>
</gene>
<dbReference type="AlphaFoldDB" id="A0A6V7NRQ0"/>
<feature type="domain" description="Chitin-binding type-1" evidence="15">
    <location>
        <begin position="22"/>
        <end position="49"/>
    </location>
</feature>
<evidence type="ECO:0000256" key="12">
    <source>
        <dbReference type="PROSITE-ProRule" id="PRU00261"/>
    </source>
</evidence>
<evidence type="ECO:0000256" key="14">
    <source>
        <dbReference type="SAM" id="SignalP"/>
    </source>
</evidence>
<evidence type="ECO:0000256" key="2">
    <source>
        <dbReference type="ARBA" id="ARBA00009373"/>
    </source>
</evidence>
<dbReference type="GO" id="GO:0016998">
    <property type="term" value="P:cell wall macromolecule catabolic process"/>
    <property type="evidence" value="ECO:0007669"/>
    <property type="project" value="InterPro"/>
</dbReference>
<dbReference type="SMART" id="SM00270">
    <property type="entry name" value="ChtBD1"/>
    <property type="match status" value="1"/>
</dbReference>
<comment type="similarity">
    <text evidence="2">Belongs to the glycosyl hydrolase 19 family. Chitinase class I subfamily.</text>
</comment>
<dbReference type="EC" id="3.2.1.14" evidence="3"/>
<dbReference type="InterPro" id="IPR001002">
    <property type="entry name" value="Chitin-bd_1"/>
</dbReference>
<feature type="region of interest" description="Disordered" evidence="13">
    <location>
        <begin position="58"/>
        <end position="82"/>
    </location>
</feature>
<dbReference type="InterPro" id="IPR000726">
    <property type="entry name" value="Glyco_hydro_19_cat"/>
</dbReference>
<feature type="region of interest" description="Disordered" evidence="13">
    <location>
        <begin position="190"/>
        <end position="215"/>
    </location>
</feature>
<evidence type="ECO:0000256" key="10">
    <source>
        <dbReference type="ARBA" id="ARBA00023295"/>
    </source>
</evidence>
<feature type="compositionally biased region" description="Basic residues" evidence="13">
    <location>
        <begin position="142"/>
        <end position="153"/>
    </location>
</feature>
<evidence type="ECO:0000313" key="16">
    <source>
        <dbReference type="EMBL" id="CAD1821281.1"/>
    </source>
</evidence>
<name>A0A6V7NRQ0_ANACO</name>
<sequence length="315" mass="33637">MKFSVFTILLVSITASLPGVLAEQCGSQAGGALCPGGLCCSKWGYCGNTPLTATTAVRASVPSPPRHRLPSPPRRLPRLPALPGGDGVASIISSALFDEMLKHRNDAACPATGSTSTKPSSRPPTHSSASGRRATSTPASGRSRRSWRRRRTRPPAGGRLPRMDRMRGVTAFWRRWAPLPTTAFRARTITTTARRGSPRSGPAQQPGLGGDGSEDLVRDRTLVLDDPSVAQPSCHDVITDRWTPSAADVSAGRLPGYGVITNIINGGLECGHGPDNRVADRIGFYKRYCDIFGVSYGDNLDCYNQKPFNSGRAVE</sequence>
<evidence type="ECO:0000256" key="6">
    <source>
        <dbReference type="ARBA" id="ARBA00022821"/>
    </source>
</evidence>
<protein>
    <recommendedName>
        <fullName evidence="3">chitinase</fullName>
        <ecNumber evidence="3">3.2.1.14</ecNumber>
    </recommendedName>
</protein>
<keyword evidence="6" id="KW-0611">Plant defense</keyword>
<keyword evidence="4 12" id="KW-0147">Chitin-binding</keyword>
<evidence type="ECO:0000256" key="3">
    <source>
        <dbReference type="ARBA" id="ARBA00012729"/>
    </source>
</evidence>
<evidence type="ECO:0000256" key="13">
    <source>
        <dbReference type="SAM" id="MobiDB-lite"/>
    </source>
</evidence>
<dbReference type="GO" id="GO:0006032">
    <property type="term" value="P:chitin catabolic process"/>
    <property type="evidence" value="ECO:0007669"/>
    <property type="project" value="UniProtKB-KW"/>
</dbReference>
<proteinExistence type="inferred from homology"/>
<accession>A0A6V7NRQ0</accession>
<dbReference type="PANTHER" id="PTHR22595">
    <property type="entry name" value="CHITINASE-RELATED"/>
    <property type="match status" value="1"/>
</dbReference>
<keyword evidence="9" id="KW-0119">Carbohydrate metabolism</keyword>
<evidence type="ECO:0000256" key="1">
    <source>
        <dbReference type="ARBA" id="ARBA00000822"/>
    </source>
</evidence>
<feature type="chain" id="PRO_5028285860" description="chitinase" evidence="14">
    <location>
        <begin position="23"/>
        <end position="315"/>
    </location>
</feature>
<dbReference type="CDD" id="cd00325">
    <property type="entry name" value="chitinase_GH19"/>
    <property type="match status" value="1"/>
</dbReference>
<keyword evidence="14" id="KW-0732">Signal</keyword>
<evidence type="ECO:0000259" key="15">
    <source>
        <dbReference type="PROSITE" id="PS50941"/>
    </source>
</evidence>
<dbReference type="PROSITE" id="PS50941">
    <property type="entry name" value="CHIT_BIND_I_2"/>
    <property type="match status" value="1"/>
</dbReference>
<evidence type="ECO:0000256" key="11">
    <source>
        <dbReference type="ARBA" id="ARBA00023326"/>
    </source>
</evidence>
<dbReference type="EMBL" id="LR862141">
    <property type="protein sequence ID" value="CAD1821281.1"/>
    <property type="molecule type" value="Genomic_DNA"/>
</dbReference>
<evidence type="ECO:0000256" key="9">
    <source>
        <dbReference type="ARBA" id="ARBA00023277"/>
    </source>
</evidence>
<keyword evidence="8 12" id="KW-1015">Disulfide bond</keyword>
<dbReference type="GO" id="GO:0008843">
    <property type="term" value="F:endochitinase activity"/>
    <property type="evidence" value="ECO:0007669"/>
    <property type="project" value="UniProtKB-EC"/>
</dbReference>